<dbReference type="SUPFAM" id="SSF100939">
    <property type="entry name" value="SPOC domain-like"/>
    <property type="match status" value="1"/>
</dbReference>
<dbReference type="GO" id="GO:0006310">
    <property type="term" value="P:DNA recombination"/>
    <property type="evidence" value="ECO:0007669"/>
    <property type="project" value="UniProtKB-KW"/>
</dbReference>
<dbReference type="InterPro" id="IPR014893">
    <property type="entry name" value="Ku_PK_bind"/>
</dbReference>
<keyword evidence="6" id="KW-0158">Chromosome</keyword>
<dbReference type="GO" id="GO:0043564">
    <property type="term" value="C:Ku70:Ku80 complex"/>
    <property type="evidence" value="ECO:0007669"/>
    <property type="project" value="InterPro"/>
</dbReference>
<dbReference type="GO" id="GO:0006303">
    <property type="term" value="P:double-strand break repair via nonhomologous end joining"/>
    <property type="evidence" value="ECO:0007669"/>
    <property type="project" value="InterPro"/>
</dbReference>
<keyword evidence="10 19" id="KW-0347">Helicase</keyword>
<evidence type="ECO:0000256" key="12">
    <source>
        <dbReference type="ARBA" id="ARBA00022895"/>
    </source>
</evidence>
<sequence length="723" mass="80655">MADKQATVYVIDLGSTLSRVQPPRSESDLDYALTYIWDKITATISTGRKTDVIGVVGFRTEDTDNTMATADGYENICVLAPIAQFLMDHLRDLRRVLVPSRKKGRGGDGFSAICIAVDMIMKYCRKLKYIRNIVLVTDGRGEWDDEGCEDIVGQIREEGINLTVLGVDFDDEEYGFVEQGKDPKKARNEKVIKKMVEGCNEGDQELGVFGTLAEAIYELGKPRLRKVRPVTSFRGELTLGNPGTYNTAFSINVERYPRTAIAKPISASSYTAKTETPGTAGEASGDGPVSKSTELQAVRNARAYQIEDEAAAGGMMDIEKGQMEKGYSYGRTVVPISATDETITVLETEPGLQIVGFVPVDKYKRYFSMSTTNVIVGAKDNPKAAMALSSLIHALFELESYALARLVTKKNVAPVLVLLAPFIDADYEYLIDVQVPFAEDVRHYRFPSLDKVKTVSGKVLEKHRFLPTPDMEKLMSDYVDKMDLMTANDDEDEPEYATVDETFSPILHRISQVVRWRAIHPDDPLPPVHEILTKYDHPPENLLEASTDTLKKLIEASDVKKVDPKLAGRKRGRDQPVPKSGLDVEALLSSAAPSVSKKAKISSTNPIPDFKNKLRTTEDLADLEETGKEMLAVLKELIKYSLADVNYGRVCEILKVMREEYIEYDEPGVYNKVLQSLKEAIVSEELDGDRMECWDEIRYNKLGLITKEESERVEVDDAEARKC</sequence>
<dbReference type="GO" id="GO:0042162">
    <property type="term" value="F:telomeric DNA binding"/>
    <property type="evidence" value="ECO:0007669"/>
    <property type="project" value="InterPro"/>
</dbReference>
<dbReference type="GO" id="GO:0003678">
    <property type="term" value="F:DNA helicase activity"/>
    <property type="evidence" value="ECO:0007669"/>
    <property type="project" value="UniProtKB-EC"/>
</dbReference>
<dbReference type="GO" id="GO:0016887">
    <property type="term" value="F:ATP hydrolysis activity"/>
    <property type="evidence" value="ECO:0007669"/>
    <property type="project" value="RHEA"/>
</dbReference>
<evidence type="ECO:0000256" key="19">
    <source>
        <dbReference type="PIRNR" id="PIRNR016570"/>
    </source>
</evidence>
<accession>A0A292Q0B7</accession>
<evidence type="ECO:0000256" key="6">
    <source>
        <dbReference type="ARBA" id="ARBA00022454"/>
    </source>
</evidence>
<dbReference type="Proteomes" id="UP001412239">
    <property type="component" value="Unassembled WGS sequence"/>
</dbReference>
<dbReference type="GO" id="GO:0000781">
    <property type="term" value="C:chromosome, telomeric region"/>
    <property type="evidence" value="ECO:0007669"/>
    <property type="project" value="UniProtKB-SubCell"/>
</dbReference>
<comment type="function">
    <text evidence="17">Single-stranded DNA-dependent ATP-dependent helicase. Involved in non-homologous end joining (NHEJ) DNA double strand break repair. DNA-binding is sequence-independent but has a high affinity to nicks in double-stranded DNA and to the ends of duplex DNA. Binds to naturally occurring chromosomal ends, and therefore provides chromosomal end protection. Required also for telomere recombination to repair telomeric ends in the absence of telomerase. KU70, of the KU70/KU80 heterodimer, binds to the stem loop of TLC1, the RNA component of telomerase. Involved in telomere maintenance. Interacts with telomeric repeats and subtelomeric sequences thereby controlling telomere length and protecting against subtelomeric rearrangement. Maintains telomeric chromatin, which is involved in silencing the expression of genes located at the telomere. Required for mating-type switching.</text>
</comment>
<evidence type="ECO:0000313" key="23">
    <source>
        <dbReference type="Proteomes" id="UP001412239"/>
    </source>
</evidence>
<dbReference type="EMBL" id="LN890983">
    <property type="protein sequence ID" value="CUS12854.1"/>
    <property type="molecule type" value="Genomic_DNA"/>
</dbReference>
<dbReference type="Pfam" id="PF03731">
    <property type="entry name" value="Ku_N"/>
    <property type="match status" value="1"/>
</dbReference>
<comment type="catalytic activity">
    <reaction evidence="18 19">
        <text>ATP + H2O = ADP + phosphate + H(+)</text>
        <dbReference type="Rhea" id="RHEA:13065"/>
        <dbReference type="ChEBI" id="CHEBI:15377"/>
        <dbReference type="ChEBI" id="CHEBI:15378"/>
        <dbReference type="ChEBI" id="CHEBI:30616"/>
        <dbReference type="ChEBI" id="CHEBI:43474"/>
        <dbReference type="ChEBI" id="CHEBI:456216"/>
        <dbReference type="EC" id="3.6.4.12"/>
    </reaction>
</comment>
<evidence type="ECO:0000256" key="4">
    <source>
        <dbReference type="ARBA" id="ARBA00012551"/>
    </source>
</evidence>
<dbReference type="AlphaFoldDB" id="A0A292Q0B7"/>
<evidence type="ECO:0000256" key="10">
    <source>
        <dbReference type="ARBA" id="ARBA00022806"/>
    </source>
</evidence>
<dbReference type="InterPro" id="IPR016194">
    <property type="entry name" value="SPOC-like_C_dom_sf"/>
</dbReference>
<evidence type="ECO:0000256" key="14">
    <source>
        <dbReference type="ARBA" id="ARBA00023172"/>
    </source>
</evidence>
<keyword evidence="23" id="KW-1185">Reference proteome</keyword>
<keyword evidence="7 19" id="KW-0547">Nucleotide-binding</keyword>
<dbReference type="InterPro" id="IPR005161">
    <property type="entry name" value="Ku_N"/>
</dbReference>
<dbReference type="InterPro" id="IPR036494">
    <property type="entry name" value="Ku_C_sf"/>
</dbReference>
<dbReference type="FunFam" id="1.10.1600.10:FF:000002">
    <property type="entry name" value="X-ray repair cross-complementing protein 5"/>
    <property type="match status" value="1"/>
</dbReference>
<dbReference type="SUPFAM" id="SSF53300">
    <property type="entry name" value="vWA-like"/>
    <property type="match status" value="1"/>
</dbReference>
<evidence type="ECO:0000256" key="5">
    <source>
        <dbReference type="ARBA" id="ARBA00021792"/>
    </source>
</evidence>
<dbReference type="Gene3D" id="2.40.290.10">
    <property type="match status" value="1"/>
</dbReference>
<dbReference type="InterPro" id="IPR006164">
    <property type="entry name" value="DNA_bd_Ku70/Ku80"/>
</dbReference>
<keyword evidence="16 19" id="KW-0539">Nucleus</keyword>
<dbReference type="PANTHER" id="PTHR12604">
    <property type="entry name" value="KU AUTOANTIGEN DNA HELICASE"/>
    <property type="match status" value="1"/>
</dbReference>
<dbReference type="SMART" id="SM00559">
    <property type="entry name" value="Ku78"/>
    <property type="match status" value="1"/>
</dbReference>
<reference evidence="22" key="1">
    <citation type="submission" date="2015-10" db="EMBL/GenBank/DDBJ databases">
        <authorList>
            <person name="Regsiter A."/>
            <person name="william w."/>
        </authorList>
    </citation>
    <scope>NUCLEOTIDE SEQUENCE</scope>
    <source>
        <strain evidence="22">Montdore</strain>
    </source>
</reference>
<gene>
    <name evidence="22" type="ORF">GSTUAT00003127001</name>
</gene>
<evidence type="ECO:0000313" key="22">
    <source>
        <dbReference type="EMBL" id="CUS12854.1"/>
    </source>
</evidence>
<evidence type="ECO:0000256" key="9">
    <source>
        <dbReference type="ARBA" id="ARBA00022801"/>
    </source>
</evidence>
<evidence type="ECO:0000256" key="11">
    <source>
        <dbReference type="ARBA" id="ARBA00022840"/>
    </source>
</evidence>
<evidence type="ECO:0000256" key="15">
    <source>
        <dbReference type="ARBA" id="ARBA00023204"/>
    </source>
</evidence>
<dbReference type="Gene3D" id="3.40.50.410">
    <property type="entry name" value="von Willebrand factor, type A domain"/>
    <property type="match status" value="1"/>
</dbReference>
<dbReference type="GO" id="GO:0005524">
    <property type="term" value="F:ATP binding"/>
    <property type="evidence" value="ECO:0007669"/>
    <property type="project" value="UniProtKB-UniRule"/>
</dbReference>
<comment type="subcellular location">
    <subcellularLocation>
        <location evidence="2">Chromosome</location>
        <location evidence="2">Telomere</location>
    </subcellularLocation>
    <subcellularLocation>
        <location evidence="1 19">Nucleus</location>
    </subcellularLocation>
</comment>
<organism evidence="22 23">
    <name type="scientific">Tuber aestivum</name>
    <name type="common">summer truffle</name>
    <dbReference type="NCBI Taxonomy" id="59557"/>
    <lineage>
        <taxon>Eukaryota</taxon>
        <taxon>Fungi</taxon>
        <taxon>Dikarya</taxon>
        <taxon>Ascomycota</taxon>
        <taxon>Pezizomycotina</taxon>
        <taxon>Pezizomycetes</taxon>
        <taxon>Pezizales</taxon>
        <taxon>Tuberaceae</taxon>
        <taxon>Tuber</taxon>
    </lineage>
</organism>
<dbReference type="CDD" id="cd00873">
    <property type="entry name" value="KU80"/>
    <property type="match status" value="1"/>
</dbReference>
<evidence type="ECO:0000256" key="1">
    <source>
        <dbReference type="ARBA" id="ARBA00004123"/>
    </source>
</evidence>
<feature type="region of interest" description="Disordered" evidence="20">
    <location>
        <begin position="270"/>
        <end position="290"/>
    </location>
</feature>
<dbReference type="Pfam" id="PF08785">
    <property type="entry name" value="Ku_PK_bind"/>
    <property type="match status" value="1"/>
</dbReference>
<dbReference type="Pfam" id="PF02735">
    <property type="entry name" value="Ku"/>
    <property type="match status" value="1"/>
</dbReference>
<dbReference type="PANTHER" id="PTHR12604:SF4">
    <property type="entry name" value="X-RAY REPAIR CROSS-COMPLEMENTING PROTEIN 5"/>
    <property type="match status" value="1"/>
</dbReference>
<keyword evidence="13 19" id="KW-0238">DNA-binding</keyword>
<dbReference type="Gene3D" id="1.10.1600.10">
    <property type="match status" value="1"/>
</dbReference>
<evidence type="ECO:0000256" key="17">
    <source>
        <dbReference type="ARBA" id="ARBA00024890"/>
    </source>
</evidence>
<protein>
    <recommendedName>
        <fullName evidence="5 19">ATP-dependent DNA helicase II subunit 2</fullName>
        <ecNumber evidence="4 19">3.6.4.12</ecNumber>
    </recommendedName>
</protein>
<dbReference type="Gene3D" id="1.25.40.240">
    <property type="entry name" value="Ku, C-terminal domain"/>
    <property type="match status" value="1"/>
</dbReference>
<keyword evidence="8 19" id="KW-0227">DNA damage</keyword>
<evidence type="ECO:0000256" key="20">
    <source>
        <dbReference type="SAM" id="MobiDB-lite"/>
    </source>
</evidence>
<evidence type="ECO:0000256" key="13">
    <source>
        <dbReference type="ARBA" id="ARBA00023125"/>
    </source>
</evidence>
<dbReference type="FunFam" id="3.40.50.410:FF:000073">
    <property type="entry name" value="ATP-dependent DNA helicase II subunit 2"/>
    <property type="match status" value="1"/>
</dbReference>
<evidence type="ECO:0000256" key="2">
    <source>
        <dbReference type="ARBA" id="ARBA00004574"/>
    </source>
</evidence>
<dbReference type="SUPFAM" id="SSF101420">
    <property type="entry name" value="C-terminal domain of Ku80"/>
    <property type="match status" value="1"/>
</dbReference>
<dbReference type="EC" id="3.6.4.12" evidence="4 19"/>
<keyword evidence="12" id="KW-0779">Telomere</keyword>
<evidence type="ECO:0000256" key="16">
    <source>
        <dbReference type="ARBA" id="ARBA00023242"/>
    </source>
</evidence>
<evidence type="ECO:0000259" key="21">
    <source>
        <dbReference type="SMART" id="SM00559"/>
    </source>
</evidence>
<keyword evidence="11 19" id="KW-0067">ATP-binding</keyword>
<keyword evidence="14 19" id="KW-0233">DNA recombination</keyword>
<keyword evidence="15 19" id="KW-0234">DNA repair</keyword>
<dbReference type="PIRSF" id="PIRSF016570">
    <property type="entry name" value="Ku80"/>
    <property type="match status" value="1"/>
</dbReference>
<evidence type="ECO:0000256" key="7">
    <source>
        <dbReference type="ARBA" id="ARBA00022741"/>
    </source>
</evidence>
<dbReference type="GO" id="GO:0003690">
    <property type="term" value="F:double-stranded DNA binding"/>
    <property type="evidence" value="ECO:0007669"/>
    <property type="project" value="TreeGrafter"/>
</dbReference>
<dbReference type="GO" id="GO:0000723">
    <property type="term" value="P:telomere maintenance"/>
    <property type="evidence" value="ECO:0007669"/>
    <property type="project" value="InterPro"/>
</dbReference>
<dbReference type="InterPro" id="IPR024193">
    <property type="entry name" value="Ku80"/>
</dbReference>
<name>A0A292Q0B7_9PEZI</name>
<proteinExistence type="inferred from homology"/>
<evidence type="ECO:0000256" key="8">
    <source>
        <dbReference type="ARBA" id="ARBA00022763"/>
    </source>
</evidence>
<dbReference type="InterPro" id="IPR036465">
    <property type="entry name" value="vWFA_dom_sf"/>
</dbReference>
<comment type="similarity">
    <text evidence="3 19">Belongs to the ku80 family.</text>
</comment>
<keyword evidence="9 19" id="KW-0378">Hydrolase</keyword>
<dbReference type="GO" id="GO:0003684">
    <property type="term" value="F:damaged DNA binding"/>
    <property type="evidence" value="ECO:0007669"/>
    <property type="project" value="InterPro"/>
</dbReference>
<evidence type="ECO:0000256" key="3">
    <source>
        <dbReference type="ARBA" id="ARBA00007726"/>
    </source>
</evidence>
<evidence type="ECO:0000256" key="18">
    <source>
        <dbReference type="ARBA" id="ARBA00047995"/>
    </source>
</evidence>
<feature type="domain" description="Ku" evidence="21">
    <location>
        <begin position="318"/>
        <end position="452"/>
    </location>
</feature>